<keyword evidence="3" id="KW-0560">Oxidoreductase</keyword>
<dbReference type="EMBL" id="ML733400">
    <property type="protein sequence ID" value="KAB8224392.1"/>
    <property type="molecule type" value="Genomic_DNA"/>
</dbReference>
<dbReference type="InterPro" id="IPR010031">
    <property type="entry name" value="FAD_lactone_oxidase-like"/>
</dbReference>
<dbReference type="InterPro" id="IPR016170">
    <property type="entry name" value="Cytok_DH_C_sf"/>
</dbReference>
<dbReference type="Proteomes" id="UP000326799">
    <property type="component" value="Unassembled WGS sequence"/>
</dbReference>
<dbReference type="GO" id="GO:0005739">
    <property type="term" value="C:mitochondrion"/>
    <property type="evidence" value="ECO:0007669"/>
    <property type="project" value="TreeGrafter"/>
</dbReference>
<evidence type="ECO:0000259" key="5">
    <source>
        <dbReference type="PROSITE" id="PS51387"/>
    </source>
</evidence>
<evidence type="ECO:0000313" key="6">
    <source>
        <dbReference type="EMBL" id="KAB8224392.1"/>
    </source>
</evidence>
<dbReference type="SUPFAM" id="SSF55103">
    <property type="entry name" value="FAD-linked oxidases, C-terminal domain"/>
    <property type="match status" value="1"/>
</dbReference>
<accession>A0A5N6F3I5</accession>
<name>A0A5N6F3I5_9EURO</name>
<keyword evidence="2" id="KW-0274">FAD</keyword>
<dbReference type="GO" id="GO:0071949">
    <property type="term" value="F:FAD binding"/>
    <property type="evidence" value="ECO:0007669"/>
    <property type="project" value="InterPro"/>
</dbReference>
<sequence>MDSSGGKPSSVKDAFSKVQTAPPAQERVDLFRRLIQDLVEDPAANPNIPNSLFEKNWAEDSEVLDEDFIRQIIQSFKTTREDLWTQLLATCTPNQSKMLEAFTTNSRVHEIARLFDFGCSRATREGFQNMEKANQVQLPLPQDIEGGREPWEQRFKNKLEKLFHLRTELPPETVNIGLFEDPQRSTSVLTYEGAEFFNWGRTVENQPVYTCVPKTNYGIQQIVLYATNNNLGVRVSGYRHSWSPVFARDKGCILISTLSLHQAAQLPNVESLDPLCPIIFGDKPTLLNSITELGPLKEDPTKSLVRVGCATTNEQFRYWCVKTKRVTLPLNVIMVEITFGGSNGPICHGAGIRHRTLSDLVYAIEYVDVHGKLQVITRADDDFLSAASGCFGLIGVVTHITLVVDKMTYAAMAPQKQAVIDAIPPPDSLRSRVPAPLNQPRTPEQIRRSQEEFEKKAAEEYYAEWFWFPYSDEVWINTWSTTPDPRGVHSYPDNEEIAVQWLQAVAIEALQYLAKDTNTVEILPLLRTTAVSRLGMASLPAGKKIKAWLPDALHFRRAIQNTRVRDMELEIPLPHQHDNLDKPDFTIAQHAWWEAIIKAYEHTDKCPMRLPLELRIMGDSNVLMAPQRGNRLGTASIEVLTLESVTEYWDAFAQEVLDKWMALREWNGQKLNIRPHWAKEWWVTVLALSQQLKVDGKPFCEYLKTECYGDAIRQFNNVLAKIGQKQGWKRQDLERVFSNGLFDYIFFDDIEPLNHLSF</sequence>
<proteinExistence type="predicted"/>
<dbReference type="InterPro" id="IPR016167">
    <property type="entry name" value="FAD-bd_PCMH_sub1"/>
</dbReference>
<evidence type="ECO:0000256" key="4">
    <source>
        <dbReference type="SAM" id="MobiDB-lite"/>
    </source>
</evidence>
<evidence type="ECO:0000256" key="3">
    <source>
        <dbReference type="ARBA" id="ARBA00023002"/>
    </source>
</evidence>
<dbReference type="AlphaFoldDB" id="A0A5N6F3I5"/>
<dbReference type="SUPFAM" id="SSF56176">
    <property type="entry name" value="FAD-binding/transporter-associated domain-like"/>
    <property type="match status" value="1"/>
</dbReference>
<dbReference type="GO" id="GO:0016020">
    <property type="term" value="C:membrane"/>
    <property type="evidence" value="ECO:0007669"/>
    <property type="project" value="InterPro"/>
</dbReference>
<evidence type="ECO:0000313" key="7">
    <source>
        <dbReference type="Proteomes" id="UP000326799"/>
    </source>
</evidence>
<gene>
    <name evidence="6" type="ORF">BDV33DRAFT_199787</name>
</gene>
<evidence type="ECO:0000256" key="1">
    <source>
        <dbReference type="ARBA" id="ARBA00022630"/>
    </source>
</evidence>
<dbReference type="Pfam" id="PF04030">
    <property type="entry name" value="ALO"/>
    <property type="match status" value="1"/>
</dbReference>
<feature type="domain" description="FAD-binding PCMH-type" evidence="5">
    <location>
        <begin position="201"/>
        <end position="407"/>
    </location>
</feature>
<dbReference type="InterPro" id="IPR007173">
    <property type="entry name" value="ALO_C"/>
</dbReference>
<keyword evidence="1" id="KW-0285">Flavoprotein</keyword>
<dbReference type="PROSITE" id="PS51387">
    <property type="entry name" value="FAD_PCMH"/>
    <property type="match status" value="1"/>
</dbReference>
<dbReference type="Gene3D" id="3.30.465.10">
    <property type="match status" value="1"/>
</dbReference>
<dbReference type="InterPro" id="IPR016164">
    <property type="entry name" value="FAD-linked_Oxase-like_C"/>
</dbReference>
<dbReference type="Gene3D" id="3.40.462.10">
    <property type="entry name" value="FAD-linked oxidases, C-terminal domain"/>
    <property type="match status" value="1"/>
</dbReference>
<keyword evidence="7" id="KW-1185">Reference proteome</keyword>
<dbReference type="PANTHER" id="PTHR43762:SF1">
    <property type="entry name" value="D-ARABINONO-1,4-LACTONE OXIDASE"/>
    <property type="match status" value="1"/>
</dbReference>
<protein>
    <recommendedName>
        <fullName evidence="5">FAD-binding PCMH-type domain-containing protein</fullName>
    </recommendedName>
</protein>
<reference evidence="6 7" key="1">
    <citation type="submission" date="2019-04" db="EMBL/GenBank/DDBJ databases">
        <title>Fungal friends and foes A comparative genomics study of 23 Aspergillus species from section Flavi.</title>
        <authorList>
            <consortium name="DOE Joint Genome Institute"/>
            <person name="Kjaerbolling I."/>
            <person name="Vesth T.C."/>
            <person name="Frisvad J.C."/>
            <person name="Nybo J.L."/>
            <person name="Theobald S."/>
            <person name="Kildgaard S."/>
            <person name="Petersen T.I."/>
            <person name="Kuo A."/>
            <person name="Sato A."/>
            <person name="Lyhne E.K."/>
            <person name="Kogle M.E."/>
            <person name="Wiebenga A."/>
            <person name="Kun R.S."/>
            <person name="Lubbers R.J."/>
            <person name="Makela M.R."/>
            <person name="Barry K."/>
            <person name="Chovatia M."/>
            <person name="Clum A."/>
            <person name="Daum C."/>
            <person name="Haridas S."/>
            <person name="He G."/>
            <person name="LaButti K."/>
            <person name="Lipzen A."/>
            <person name="Mondo S."/>
            <person name="Pangilinan J."/>
            <person name="Riley R."/>
            <person name="Salamov A."/>
            <person name="Simmons B.A."/>
            <person name="Magnuson J.K."/>
            <person name="Henrissat B."/>
            <person name="Mortensen U.H."/>
            <person name="Larsen T.O."/>
            <person name="De vries R.P."/>
            <person name="Grigoriev I.V."/>
            <person name="Machida M."/>
            <person name="Baker S.E."/>
            <person name="Andersen M.R."/>
        </authorList>
    </citation>
    <scope>NUCLEOTIDE SEQUENCE [LARGE SCALE GENOMIC DNA]</scope>
    <source>
        <strain evidence="6 7">CBS 126849</strain>
    </source>
</reference>
<dbReference type="InterPro" id="IPR016166">
    <property type="entry name" value="FAD-bd_PCMH"/>
</dbReference>
<dbReference type="GO" id="GO:0003885">
    <property type="term" value="F:D-arabinono-1,4-lactone oxidase activity"/>
    <property type="evidence" value="ECO:0007669"/>
    <property type="project" value="InterPro"/>
</dbReference>
<dbReference type="InterPro" id="IPR036318">
    <property type="entry name" value="FAD-bd_PCMH-like_sf"/>
</dbReference>
<organism evidence="6 7">
    <name type="scientific">Aspergillus novoparasiticus</name>
    <dbReference type="NCBI Taxonomy" id="986946"/>
    <lineage>
        <taxon>Eukaryota</taxon>
        <taxon>Fungi</taxon>
        <taxon>Dikarya</taxon>
        <taxon>Ascomycota</taxon>
        <taxon>Pezizomycotina</taxon>
        <taxon>Eurotiomycetes</taxon>
        <taxon>Eurotiomycetidae</taxon>
        <taxon>Eurotiales</taxon>
        <taxon>Aspergillaceae</taxon>
        <taxon>Aspergillus</taxon>
        <taxon>Aspergillus subgen. Circumdati</taxon>
    </lineage>
</organism>
<dbReference type="PANTHER" id="PTHR43762">
    <property type="entry name" value="L-GULONOLACTONE OXIDASE"/>
    <property type="match status" value="1"/>
</dbReference>
<dbReference type="Gene3D" id="3.30.43.10">
    <property type="entry name" value="Uridine Diphospho-n-acetylenolpyruvylglucosamine Reductase, domain 2"/>
    <property type="match status" value="1"/>
</dbReference>
<feature type="region of interest" description="Disordered" evidence="4">
    <location>
        <begin position="1"/>
        <end position="20"/>
    </location>
</feature>
<dbReference type="InterPro" id="IPR016169">
    <property type="entry name" value="FAD-bd_PCMH_sub2"/>
</dbReference>
<evidence type="ECO:0000256" key="2">
    <source>
        <dbReference type="ARBA" id="ARBA00022827"/>
    </source>
</evidence>